<dbReference type="Proteomes" id="UP000015530">
    <property type="component" value="Unassembled WGS sequence"/>
</dbReference>
<proteinExistence type="predicted"/>
<evidence type="ECO:0000256" key="1">
    <source>
        <dbReference type="SAM" id="MobiDB-lite"/>
    </source>
</evidence>
<protein>
    <submittedName>
        <fullName evidence="2">Uncharacterized protein</fullName>
    </submittedName>
</protein>
<feature type="region of interest" description="Disordered" evidence="1">
    <location>
        <begin position="30"/>
        <end position="53"/>
    </location>
</feature>
<name>T0KP93_COLGC</name>
<dbReference type="AlphaFoldDB" id="T0KP93"/>
<comment type="caution">
    <text evidence="2">The sequence shown here is derived from an EMBL/GenBank/DDBJ whole genome shotgun (WGS) entry which is preliminary data.</text>
</comment>
<organism evidence="2 3">
    <name type="scientific">Colletotrichum gloeosporioides (strain Cg-14)</name>
    <name type="common">Anthracnose fungus</name>
    <name type="synonym">Glomerella cingulata</name>
    <dbReference type="NCBI Taxonomy" id="1237896"/>
    <lineage>
        <taxon>Eukaryota</taxon>
        <taxon>Fungi</taxon>
        <taxon>Dikarya</taxon>
        <taxon>Ascomycota</taxon>
        <taxon>Pezizomycotina</taxon>
        <taxon>Sordariomycetes</taxon>
        <taxon>Hypocreomycetidae</taxon>
        <taxon>Glomerellales</taxon>
        <taxon>Glomerellaceae</taxon>
        <taxon>Colletotrichum</taxon>
        <taxon>Colletotrichum gloeosporioides species complex</taxon>
    </lineage>
</organism>
<reference evidence="3" key="1">
    <citation type="journal article" date="2013" name="Mol. Plant Microbe Interact.">
        <title>Global aspects of pacC regulation of pathogenicity genes in Colletotrichum gloeosporioides as revealed by transcriptome analysis.</title>
        <authorList>
            <person name="Alkan N."/>
            <person name="Meng X."/>
            <person name="Friedlander G."/>
            <person name="Reuveni E."/>
            <person name="Sukno S."/>
            <person name="Sherman A."/>
            <person name="Thon M."/>
            <person name="Fluhr R."/>
            <person name="Prusky D."/>
        </authorList>
    </citation>
    <scope>NUCLEOTIDE SEQUENCE [LARGE SCALE GENOMIC DNA]</scope>
    <source>
        <strain evidence="3">Cg-14</strain>
    </source>
</reference>
<evidence type="ECO:0000313" key="3">
    <source>
        <dbReference type="Proteomes" id="UP000015530"/>
    </source>
</evidence>
<sequence>MTLDTLPVAAAVASQFRHAVERAGELPFDDELFPESPARQPIRWGRQRSQFPG</sequence>
<evidence type="ECO:0000313" key="2">
    <source>
        <dbReference type="EMBL" id="EQB57557.1"/>
    </source>
</evidence>
<dbReference type="HOGENOM" id="CLU_3068548_0_0_1"/>
<dbReference type="EMBL" id="AMYD01000471">
    <property type="protein sequence ID" value="EQB57557.1"/>
    <property type="molecule type" value="Genomic_DNA"/>
</dbReference>
<gene>
    <name evidence="2" type="ORF">CGLO_02302</name>
</gene>
<accession>T0KP93</accession>